<organism evidence="2 3">
    <name type="scientific">Vibrio ishigakensis</name>
    <dbReference type="NCBI Taxonomy" id="1481914"/>
    <lineage>
        <taxon>Bacteria</taxon>
        <taxon>Pseudomonadati</taxon>
        <taxon>Pseudomonadota</taxon>
        <taxon>Gammaproteobacteria</taxon>
        <taxon>Vibrionales</taxon>
        <taxon>Vibrionaceae</taxon>
        <taxon>Vibrio</taxon>
    </lineage>
</organism>
<keyword evidence="2" id="KW-0378">Hydrolase</keyword>
<proteinExistence type="predicted"/>
<name>A0A0B8QN86_9VIBR</name>
<evidence type="ECO:0000313" key="3">
    <source>
        <dbReference type="Proteomes" id="UP000031666"/>
    </source>
</evidence>
<evidence type="ECO:0000256" key="1">
    <source>
        <dbReference type="SAM" id="MobiDB-lite"/>
    </source>
</evidence>
<dbReference type="EMBL" id="BBSC01000014">
    <property type="protein sequence ID" value="GAM78477.1"/>
    <property type="molecule type" value="Genomic_DNA"/>
</dbReference>
<dbReference type="STRING" id="1481914.JCM19241_3815"/>
<reference evidence="2 3" key="2">
    <citation type="submission" date="2015-01" db="EMBL/GenBank/DDBJ databases">
        <authorList>
            <consortium name="NBRP consortium"/>
            <person name="Sawabe T."/>
            <person name="Meirelles P."/>
            <person name="Feng G."/>
            <person name="Sayaka M."/>
            <person name="Hattori M."/>
            <person name="Ohkuma M."/>
        </authorList>
    </citation>
    <scope>NUCLEOTIDE SEQUENCE [LARGE SCALE GENOMIC DNA]</scope>
    <source>
        <strain evidence="3">JCM 19241</strain>
    </source>
</reference>
<reference evidence="2 3" key="1">
    <citation type="submission" date="2015-01" db="EMBL/GenBank/DDBJ databases">
        <title>Vibrio sp. C94 JCM 19241 whole genome shotgun sequence.</title>
        <authorList>
            <person name="Sawabe T."/>
            <person name="Meirelles P."/>
            <person name="Feng G."/>
            <person name="Sayaka M."/>
            <person name="Hattori M."/>
            <person name="Ohkuma M."/>
        </authorList>
    </citation>
    <scope>NUCLEOTIDE SEQUENCE [LARGE SCALE GENOMIC DNA]</scope>
    <source>
        <strain evidence="3">JCM 19241</strain>
    </source>
</reference>
<sequence length="97" mass="11165">MFFKRKNINPDFERKATGVEEEEREAPKVVESTPQSPPPKPSHVNLDKVPELDKAQKQEQDVKHYFHKKLLETLDLGVLSNLEEGRAKKELQEAVSN</sequence>
<protein>
    <submittedName>
        <fullName evidence="2">Type II/IV secretion system ATP hydrolase tadA/virB11/cpaF</fullName>
    </submittedName>
</protein>
<feature type="region of interest" description="Disordered" evidence="1">
    <location>
        <begin position="1"/>
        <end position="60"/>
    </location>
</feature>
<dbReference type="AlphaFoldDB" id="A0A0B8QN86"/>
<dbReference type="Proteomes" id="UP000031666">
    <property type="component" value="Unassembled WGS sequence"/>
</dbReference>
<comment type="caution">
    <text evidence="2">The sequence shown here is derived from an EMBL/GenBank/DDBJ whole genome shotgun (WGS) entry which is preliminary data.</text>
</comment>
<dbReference type="GO" id="GO:0016787">
    <property type="term" value="F:hydrolase activity"/>
    <property type="evidence" value="ECO:0007669"/>
    <property type="project" value="UniProtKB-KW"/>
</dbReference>
<accession>A0A0B8QN86</accession>
<gene>
    <name evidence="2" type="ORF">JCM19241_3815</name>
</gene>
<evidence type="ECO:0000313" key="2">
    <source>
        <dbReference type="EMBL" id="GAM78477.1"/>
    </source>
</evidence>
<feature type="compositionally biased region" description="Basic and acidic residues" evidence="1">
    <location>
        <begin position="45"/>
        <end position="60"/>
    </location>
</feature>